<dbReference type="GO" id="GO:0015344">
    <property type="term" value="F:siderophore uptake transmembrane transporter activity"/>
    <property type="evidence" value="ECO:0007669"/>
    <property type="project" value="TreeGrafter"/>
</dbReference>
<dbReference type="AlphaFoldDB" id="A0A3D4ZAT4"/>
<comment type="caution">
    <text evidence="15">The sequence shown here is derived from an EMBL/GenBank/DDBJ whole genome shotgun (WGS) entry which is preliminary data.</text>
</comment>
<evidence type="ECO:0000313" key="18">
    <source>
        <dbReference type="Proteomes" id="UP000283426"/>
    </source>
</evidence>
<dbReference type="Pfam" id="PF07715">
    <property type="entry name" value="Plug"/>
    <property type="match status" value="1"/>
</dbReference>
<evidence type="ECO:0000313" key="15">
    <source>
        <dbReference type="EMBL" id="RGU57352.1"/>
    </source>
</evidence>
<evidence type="ECO:0000256" key="7">
    <source>
        <dbReference type="ARBA" id="ARBA00023136"/>
    </source>
</evidence>
<evidence type="ECO:0000256" key="5">
    <source>
        <dbReference type="ARBA" id="ARBA00022729"/>
    </source>
</evidence>
<dbReference type="Gene3D" id="2.170.130.10">
    <property type="entry name" value="TonB-dependent receptor, plug domain"/>
    <property type="match status" value="1"/>
</dbReference>
<accession>A0A3D4ZAT4</accession>
<dbReference type="Proteomes" id="UP000284243">
    <property type="component" value="Unassembled WGS sequence"/>
</dbReference>
<dbReference type="Gene3D" id="2.40.170.20">
    <property type="entry name" value="TonB-dependent receptor, beta-barrel domain"/>
    <property type="match status" value="1"/>
</dbReference>
<dbReference type="InterPro" id="IPR000531">
    <property type="entry name" value="Beta-barrel_TonB"/>
</dbReference>
<dbReference type="PANTHER" id="PTHR30069">
    <property type="entry name" value="TONB-DEPENDENT OUTER MEMBRANE RECEPTOR"/>
    <property type="match status" value="1"/>
</dbReference>
<evidence type="ECO:0000313" key="16">
    <source>
        <dbReference type="EMBL" id="RGV20051.1"/>
    </source>
</evidence>
<evidence type="ECO:0000256" key="3">
    <source>
        <dbReference type="ARBA" id="ARBA00022452"/>
    </source>
</evidence>
<dbReference type="Proteomes" id="UP000284434">
    <property type="component" value="Unassembled WGS sequence"/>
</dbReference>
<keyword evidence="5 11" id="KW-0732">Signal</keyword>
<dbReference type="EMBL" id="QRYW01000043">
    <property type="protein sequence ID" value="RGV20051.1"/>
    <property type="molecule type" value="Genomic_DNA"/>
</dbReference>
<dbReference type="InterPro" id="IPR008969">
    <property type="entry name" value="CarboxyPept-like_regulatory"/>
</dbReference>
<dbReference type="SUPFAM" id="SSF56935">
    <property type="entry name" value="Porins"/>
    <property type="match status" value="1"/>
</dbReference>
<reference evidence="18 19" key="1">
    <citation type="submission" date="2018-08" db="EMBL/GenBank/DDBJ databases">
        <title>A genome reference for cultivated species of the human gut microbiota.</title>
        <authorList>
            <person name="Zou Y."/>
            <person name="Xue W."/>
            <person name="Luo G."/>
        </authorList>
    </citation>
    <scope>NUCLEOTIDE SEQUENCE [LARGE SCALE GENOMIC DNA]</scope>
    <source>
        <strain evidence="16 18">AF14-6AC</strain>
        <strain evidence="15 19">AF16-14</strain>
        <strain evidence="17 20">OF03-11</strain>
    </source>
</reference>
<keyword evidence="8 15" id="KW-0675">Receptor</keyword>
<dbReference type="InterPro" id="IPR036942">
    <property type="entry name" value="Beta-barrel_TonB_sf"/>
</dbReference>
<reference evidence="14" key="2">
    <citation type="submission" date="2023-01" db="EMBL/GenBank/DDBJ databases">
        <title>Human gut microbiome strain richness.</title>
        <authorList>
            <person name="Chen-Liaw A."/>
        </authorList>
    </citation>
    <scope>NUCLEOTIDE SEQUENCE</scope>
    <source>
        <strain evidence="14">RTP21484st1_B7_RTP21484_190118</strain>
    </source>
</reference>
<dbReference type="GO" id="GO:0009279">
    <property type="term" value="C:cell outer membrane"/>
    <property type="evidence" value="ECO:0007669"/>
    <property type="project" value="UniProtKB-SubCell"/>
</dbReference>
<evidence type="ECO:0000256" key="1">
    <source>
        <dbReference type="ARBA" id="ARBA00004571"/>
    </source>
</evidence>
<sequence length="757" mass="85439">MKLFSLMVLLCASLGGYAQDIKGRVVEQENGKKVGLPGANVYWAGTTDGVVTDAEGHFKIKWNKSGRLVASFIGYRTDTLTVKRTDKQVEIELVAGEVLDEVKVVTRGNTTIMSTRGPLIEQVITGEELCKAACCNLGESFTTNASVDVAYADAVTGAKQIQLLGLTGKYVQMMTENMPNFRGISALYGLNYVPGPWMSAISVSKGAGSVINGYEAIAGQISVDYKKPATSEKIFVNAYGNSEGMIEFNANTGIRLNDKWSTAILAHGDWLTMEHDGNHDGFLDMPKTTQYNVMNRWQYKTDTWFLQFGGKLLDETRLGGQKGFRKEMRGSYGEGTLYGIGIDSRRYEGFLKLGYLMPQYENTSMAILVNYTDHDQDSYYGARDYQARQQTVFSNYIFQSIFGQNENQKYSAGLSFNFDRYDESFNDYLVGSGQKTATVDFDRNERVGGAFFQYTGLFWQKLTVMAGLRYDYHNIFGSFVTPRLHLAYAPDDFTMLKVSAGHGARTANILADNSYLLASANSVYVNDKLLAAHPEELDRLDMEKAWNFGVQLNRKFLLFDRILNINLDYYRTNFTDQVVADNETQVGKVNFYNLDGDSYSNCYQVEVKYELIPRFDVLGAYRYNDVKTTMGGRLLRAPLQSKYKGLLNLSYYTNMKKWQFDFTTQFNGPGRIPVPVSENSGQADRFDSFRIMNAQISKFFRKWSIYAGCENIGDFTQKHPILAADRPWSDAFDSSKIWGPVHGRKFYLGLRFGLDRE</sequence>
<dbReference type="InterPro" id="IPR039426">
    <property type="entry name" value="TonB-dep_rcpt-like"/>
</dbReference>
<evidence type="ECO:0000256" key="4">
    <source>
        <dbReference type="ARBA" id="ARBA00022692"/>
    </source>
</evidence>
<evidence type="ECO:0000313" key="19">
    <source>
        <dbReference type="Proteomes" id="UP000284243"/>
    </source>
</evidence>
<keyword evidence="9" id="KW-0998">Cell outer membrane</keyword>
<dbReference type="EMBL" id="JAQMRD010000030">
    <property type="protein sequence ID" value="MDB9224734.1"/>
    <property type="molecule type" value="Genomic_DNA"/>
</dbReference>
<dbReference type="GeneID" id="61275498"/>
<dbReference type="PANTHER" id="PTHR30069:SF29">
    <property type="entry name" value="HEMOGLOBIN AND HEMOGLOBIN-HAPTOGLOBIN-BINDING PROTEIN 1-RELATED"/>
    <property type="match status" value="1"/>
</dbReference>
<evidence type="ECO:0000256" key="10">
    <source>
        <dbReference type="RuleBase" id="RU003357"/>
    </source>
</evidence>
<keyword evidence="6 10" id="KW-0798">TonB box</keyword>
<evidence type="ECO:0000259" key="13">
    <source>
        <dbReference type="Pfam" id="PF07715"/>
    </source>
</evidence>
<dbReference type="OMA" id="EIAWNYG"/>
<evidence type="ECO:0000313" key="17">
    <source>
        <dbReference type="EMBL" id="RGY03453.1"/>
    </source>
</evidence>
<keyword evidence="2" id="KW-0813">Transport</keyword>
<name>A0A3D4ZAT4_9BACT</name>
<evidence type="ECO:0000313" key="20">
    <source>
        <dbReference type="Proteomes" id="UP000284434"/>
    </source>
</evidence>
<evidence type="ECO:0000256" key="8">
    <source>
        <dbReference type="ARBA" id="ARBA00023170"/>
    </source>
</evidence>
<dbReference type="Proteomes" id="UP001212263">
    <property type="component" value="Unassembled WGS sequence"/>
</dbReference>
<evidence type="ECO:0000256" key="6">
    <source>
        <dbReference type="ARBA" id="ARBA00023077"/>
    </source>
</evidence>
<evidence type="ECO:0000256" key="9">
    <source>
        <dbReference type="ARBA" id="ARBA00023237"/>
    </source>
</evidence>
<evidence type="ECO:0000259" key="12">
    <source>
        <dbReference type="Pfam" id="PF00593"/>
    </source>
</evidence>
<dbReference type="GO" id="GO:0044718">
    <property type="term" value="P:siderophore transmembrane transport"/>
    <property type="evidence" value="ECO:0007669"/>
    <property type="project" value="TreeGrafter"/>
</dbReference>
<gene>
    <name evidence="16" type="ORF">DWW24_17005</name>
    <name evidence="15" type="ORF">DWW57_05145</name>
    <name evidence="17" type="ORF">DXA53_18745</name>
    <name evidence="14" type="ORF">PN645_17270</name>
</gene>
<dbReference type="SUPFAM" id="SSF49464">
    <property type="entry name" value="Carboxypeptidase regulatory domain-like"/>
    <property type="match status" value="1"/>
</dbReference>
<keyword evidence="7 10" id="KW-0472">Membrane</keyword>
<protein>
    <submittedName>
        <fullName evidence="15">TonB-dependent receptor</fullName>
    </submittedName>
</protein>
<keyword evidence="4" id="KW-0812">Transmembrane</keyword>
<feature type="signal peptide" evidence="11">
    <location>
        <begin position="1"/>
        <end position="18"/>
    </location>
</feature>
<dbReference type="Pfam" id="PF13715">
    <property type="entry name" value="CarbopepD_reg_2"/>
    <property type="match status" value="1"/>
</dbReference>
<organism evidence="15 19">
    <name type="scientific">Odoribacter splanchnicus</name>
    <dbReference type="NCBI Taxonomy" id="28118"/>
    <lineage>
        <taxon>Bacteria</taxon>
        <taxon>Pseudomonadati</taxon>
        <taxon>Bacteroidota</taxon>
        <taxon>Bacteroidia</taxon>
        <taxon>Bacteroidales</taxon>
        <taxon>Odoribacteraceae</taxon>
        <taxon>Odoribacter</taxon>
    </lineage>
</organism>
<dbReference type="InterPro" id="IPR012910">
    <property type="entry name" value="Plug_dom"/>
</dbReference>
<keyword evidence="3" id="KW-1134">Transmembrane beta strand</keyword>
<feature type="domain" description="TonB-dependent receptor plug" evidence="13">
    <location>
        <begin position="121"/>
        <end position="219"/>
    </location>
</feature>
<dbReference type="Gene3D" id="2.60.40.1120">
    <property type="entry name" value="Carboxypeptidase-like, regulatory domain"/>
    <property type="match status" value="1"/>
</dbReference>
<evidence type="ECO:0000256" key="11">
    <source>
        <dbReference type="SAM" id="SignalP"/>
    </source>
</evidence>
<feature type="chain" id="PRO_5042708772" evidence="11">
    <location>
        <begin position="19"/>
        <end position="757"/>
    </location>
</feature>
<dbReference type="EMBL" id="QSCO01000038">
    <property type="protein sequence ID" value="RGY03453.1"/>
    <property type="molecule type" value="Genomic_DNA"/>
</dbReference>
<dbReference type="EMBL" id="QRYC01000005">
    <property type="protein sequence ID" value="RGU57352.1"/>
    <property type="molecule type" value="Genomic_DNA"/>
</dbReference>
<dbReference type="RefSeq" id="WP_013612453.1">
    <property type="nucleotide sequence ID" value="NZ_CABJFF010000001.1"/>
</dbReference>
<dbReference type="Proteomes" id="UP000283426">
    <property type="component" value="Unassembled WGS sequence"/>
</dbReference>
<evidence type="ECO:0000256" key="2">
    <source>
        <dbReference type="ARBA" id="ARBA00022448"/>
    </source>
</evidence>
<comment type="similarity">
    <text evidence="10">Belongs to the TonB-dependent receptor family.</text>
</comment>
<dbReference type="InterPro" id="IPR037066">
    <property type="entry name" value="Plug_dom_sf"/>
</dbReference>
<proteinExistence type="inferred from homology"/>
<comment type="subcellular location">
    <subcellularLocation>
        <location evidence="1">Cell outer membrane</location>
        <topology evidence="1">Multi-pass membrane protein</topology>
    </subcellularLocation>
</comment>
<evidence type="ECO:0000313" key="14">
    <source>
        <dbReference type="EMBL" id="MDB9224734.1"/>
    </source>
</evidence>
<dbReference type="Pfam" id="PF00593">
    <property type="entry name" value="TonB_dep_Rec_b-barrel"/>
    <property type="match status" value="1"/>
</dbReference>
<feature type="domain" description="TonB-dependent receptor-like beta-barrel" evidence="12">
    <location>
        <begin position="305"/>
        <end position="712"/>
    </location>
</feature>